<protein>
    <submittedName>
        <fullName evidence="1">Uncharacterized protein</fullName>
    </submittedName>
</protein>
<dbReference type="EMBL" id="MJAO01000013">
    <property type="protein sequence ID" value="OKB66123.1"/>
    <property type="molecule type" value="Genomic_DNA"/>
</dbReference>
<comment type="caution">
    <text evidence="1">The sequence shown here is derived from an EMBL/GenBank/DDBJ whole genome shotgun (WGS) entry which is preliminary data.</text>
</comment>
<proteinExistence type="predicted"/>
<organism evidence="1 2">
    <name type="scientific">Serratia marcescens</name>
    <dbReference type="NCBI Taxonomy" id="615"/>
    <lineage>
        <taxon>Bacteria</taxon>
        <taxon>Pseudomonadati</taxon>
        <taxon>Pseudomonadota</taxon>
        <taxon>Gammaproteobacteria</taxon>
        <taxon>Enterobacterales</taxon>
        <taxon>Yersiniaceae</taxon>
        <taxon>Serratia</taxon>
    </lineage>
</organism>
<evidence type="ECO:0000313" key="2">
    <source>
        <dbReference type="Proteomes" id="UP000185770"/>
    </source>
</evidence>
<reference evidence="1 2" key="1">
    <citation type="submission" date="2016-09" db="EMBL/GenBank/DDBJ databases">
        <title>Serratia marcescens MSU-97 and epiphytic antimycotic-producing bacteria.</title>
        <authorList>
            <person name="Matilla M.A."/>
        </authorList>
    </citation>
    <scope>NUCLEOTIDE SEQUENCE [LARGE SCALE GENOMIC DNA]</scope>
    <source>
        <strain evidence="1 2">MSU-97</strain>
    </source>
</reference>
<dbReference type="AlphaFoldDB" id="A0A1Q4NZ17"/>
<evidence type="ECO:0000313" key="1">
    <source>
        <dbReference type="EMBL" id="OKB66123.1"/>
    </source>
</evidence>
<dbReference type="Proteomes" id="UP000185770">
    <property type="component" value="Unassembled WGS sequence"/>
</dbReference>
<sequence length="74" mass="8306">MLITGIELTRKQHQFQVVDELWEGVIYITQLRVAEGPADLGTVGQKMQPVTFLYQAGTQLRNDVTFESPGRGND</sequence>
<accession>A0A1Q4NZ17</accession>
<gene>
    <name evidence="1" type="ORF">BHU62_14420</name>
</gene>
<name>A0A1Q4NZ17_SERMA</name>